<proteinExistence type="predicted"/>
<dbReference type="Proteomes" id="UP000001849">
    <property type="component" value="Segment"/>
</dbReference>
<dbReference type="OrthoDB" id="15356at10239"/>
<dbReference type="GeneID" id="6920702"/>
<gene>
    <name evidence="1" type="primary">242</name>
    <name evidence="1" type="ORF">MYRNA_242</name>
</gene>
<organism evidence="1 2">
    <name type="scientific">Mycobacterium phage Myrna</name>
    <dbReference type="NCBI Taxonomy" id="546805"/>
    <lineage>
        <taxon>Viruses</taxon>
        <taxon>Duplodnaviria</taxon>
        <taxon>Heunggongvirae</taxon>
        <taxon>Uroviricota</taxon>
        <taxon>Caudoviricetes</taxon>
        <taxon>Ceeclamvirinae</taxon>
        <taxon>Myrnavirus</taxon>
        <taxon>Myrnavirus myrna</taxon>
    </lineage>
</organism>
<protein>
    <submittedName>
        <fullName evidence="1">Uncharacterized protein</fullName>
    </submittedName>
</protein>
<dbReference type="KEGG" id="vg:6920702"/>
<dbReference type="RefSeq" id="YP_002225119.1">
    <property type="nucleotide sequence ID" value="NC_011273.1"/>
</dbReference>
<dbReference type="EMBL" id="EU826466">
    <property type="protein sequence ID" value="ACH62209.1"/>
    <property type="molecule type" value="Genomic_DNA"/>
</dbReference>
<accession>B5LJL2</accession>
<reference evidence="1 2" key="1">
    <citation type="submission" date="2008-06" db="EMBL/GenBank/DDBJ databases">
        <authorList>
            <person name="Smith A.L."/>
            <person name="Paladin E.C."/>
            <person name="Jacobs-Sera D."/>
            <person name="Hendirx R.W."/>
            <person name="Hatfull G.F."/>
        </authorList>
    </citation>
    <scope>NUCLEOTIDE SEQUENCE [LARGE SCALE GENOMIC DNA]</scope>
</reference>
<keyword evidence="2" id="KW-1185">Reference proteome</keyword>
<sequence length="243" mass="25550">MAGLTYVGVDDEDPRSIETRLSAEGTLNEGVSRAYVSGRIAEKMATRAPKTFVDTSDEQFAPVAYYSQQDALLVPNTAKGAASGVATLNASGKVPTAQIPVLGAGMLRGPWGANQAFGGTTDMTPLKIAQWNLGVTGVTGVPLVFMSTSAQSTDGRSLIEVRIGDNTQTTYAAQTLIAQGFGREWYLDYQMITVLPCPPAGFVLNPATNYIVNAWLIDTNGGQSTTQVGSIASASLFMARTAL</sequence>
<name>B5LJL2_9CAUD</name>
<evidence type="ECO:0000313" key="1">
    <source>
        <dbReference type="EMBL" id="ACH62209.1"/>
    </source>
</evidence>
<evidence type="ECO:0000313" key="2">
    <source>
        <dbReference type="Proteomes" id="UP000001849"/>
    </source>
</evidence>